<feature type="region of interest" description="Disordered" evidence="2">
    <location>
        <begin position="171"/>
        <end position="204"/>
    </location>
</feature>
<gene>
    <name evidence="3" type="ORF">PPERSA_07098</name>
</gene>
<comment type="caution">
    <text evidence="3">The sequence shown here is derived from an EMBL/GenBank/DDBJ whole genome shotgun (WGS) entry which is preliminary data.</text>
</comment>
<evidence type="ECO:0000313" key="3">
    <source>
        <dbReference type="EMBL" id="KRX06935.1"/>
    </source>
</evidence>
<protein>
    <submittedName>
        <fullName evidence="3">Uncharacterized protein</fullName>
    </submittedName>
</protein>
<feature type="compositionally biased region" description="Basic and acidic residues" evidence="2">
    <location>
        <begin position="389"/>
        <end position="403"/>
    </location>
</feature>
<keyword evidence="1" id="KW-0175">Coiled coil</keyword>
<feature type="compositionally biased region" description="Polar residues" evidence="2">
    <location>
        <begin position="180"/>
        <end position="204"/>
    </location>
</feature>
<feature type="coiled-coil region" evidence="1">
    <location>
        <begin position="243"/>
        <end position="292"/>
    </location>
</feature>
<dbReference type="AlphaFoldDB" id="A0A0V0QXE6"/>
<feature type="region of interest" description="Disordered" evidence="2">
    <location>
        <begin position="585"/>
        <end position="613"/>
    </location>
</feature>
<sequence>MNQSMKDNQNNDNIPFYINWYPNNMNVSQPQQNYPKRVGTAPLIDKRNMKQDQKQQEASIKYSNITQGPGNYSQYYKRNTAKIENSQVIVKDQQIQSSTGTNFYKKQNSYHNQSQQQKGKLNNVFEKNKQQLTEKYGRPLTSQQSKRIHQPNRYIFNQNLQQGIQNNSNIKSQLQQSQQVEKQTPSKIQNEFKQQQKSPIQKNRNTIQINQKSQSPSQNQKKDTVFDNSFETSQIAQFSFKPLKFQTKKNQQQQKEEELQEQQKKQEQIQEKQVQQENKKQLKNKMEDKHEIIQEKIEIKNMTEQEDDFNCFKDFNNDNNITNQFPDAYNNQKSPGQKEYKQDFQYSSEYGDEENSDDYNRESKQQNNYYKNSQKQTESQILDTMQKQDIQRENKSSYNDKRKIVPQKGTIQKSPKSKNLNQEQSSSGKKNKYKQQYQYKEDEDLSPNSSIEERQKRQAKKIQQYYEDDNEDEFDQFNGYYIQNCDSDEESLQINQEQLKIFEDFNKDRPTTAEQNIRKGRRKLNNQTLNQDHNLNQNKETLVNISFQQKNFNSDSPEINTDNYQKTENQQKQEEFEYQNMGLIECEPPSDNNKNQTRPPSRHKVPPKAIGLGLPQDQKVRGIEIKNMYQQQKNNQFNQTCTVMRNKNNQEEKYQVGKKLQNQKQSYRFLDEDDDEDNFLYNQNKNQYNNILDSKPQSSYVGSRNKLNQNNSNFGNTFHNQGSPIQNKDNNSSQLAYSKKYQQQNQNKQQQQKKKSGEIVIKYNKGTQQQKKKAQIPFQSTLDNDFLSLFATNNYN</sequence>
<reference evidence="3 4" key="1">
    <citation type="journal article" date="2015" name="Sci. Rep.">
        <title>Genome of the facultative scuticociliatosis pathogen Pseudocohnilembus persalinus provides insight into its virulence through horizontal gene transfer.</title>
        <authorList>
            <person name="Xiong J."/>
            <person name="Wang G."/>
            <person name="Cheng J."/>
            <person name="Tian M."/>
            <person name="Pan X."/>
            <person name="Warren A."/>
            <person name="Jiang C."/>
            <person name="Yuan D."/>
            <person name="Miao W."/>
        </authorList>
    </citation>
    <scope>NUCLEOTIDE SEQUENCE [LARGE SCALE GENOMIC DNA]</scope>
    <source>
        <strain evidence="3">36N120E</strain>
    </source>
</reference>
<dbReference type="OrthoDB" id="299621at2759"/>
<evidence type="ECO:0000256" key="1">
    <source>
        <dbReference type="SAM" id="Coils"/>
    </source>
</evidence>
<feature type="region of interest" description="Disordered" evidence="2">
    <location>
        <begin position="689"/>
        <end position="714"/>
    </location>
</feature>
<organism evidence="3 4">
    <name type="scientific">Pseudocohnilembus persalinus</name>
    <name type="common">Ciliate</name>
    <dbReference type="NCBI Taxonomy" id="266149"/>
    <lineage>
        <taxon>Eukaryota</taxon>
        <taxon>Sar</taxon>
        <taxon>Alveolata</taxon>
        <taxon>Ciliophora</taxon>
        <taxon>Intramacronucleata</taxon>
        <taxon>Oligohymenophorea</taxon>
        <taxon>Scuticociliatia</taxon>
        <taxon>Philasterida</taxon>
        <taxon>Pseudocohnilembidae</taxon>
        <taxon>Pseudocohnilembus</taxon>
    </lineage>
</organism>
<dbReference type="InParanoid" id="A0A0V0QXE6"/>
<proteinExistence type="predicted"/>
<feature type="compositionally biased region" description="Polar residues" evidence="2">
    <location>
        <begin position="590"/>
        <end position="599"/>
    </location>
</feature>
<feature type="region of interest" description="Disordered" evidence="2">
    <location>
        <begin position="389"/>
        <end position="463"/>
    </location>
</feature>
<keyword evidence="4" id="KW-1185">Reference proteome</keyword>
<name>A0A0V0QXE6_PSEPJ</name>
<evidence type="ECO:0000313" key="4">
    <source>
        <dbReference type="Proteomes" id="UP000054937"/>
    </source>
</evidence>
<feature type="compositionally biased region" description="Polar residues" evidence="2">
    <location>
        <begin position="552"/>
        <end position="568"/>
    </location>
</feature>
<feature type="compositionally biased region" description="Polar residues" evidence="2">
    <location>
        <begin position="409"/>
        <end position="428"/>
    </location>
</feature>
<accession>A0A0V0QXE6</accession>
<feature type="region of interest" description="Disordered" evidence="2">
    <location>
        <begin position="552"/>
        <end position="571"/>
    </location>
</feature>
<dbReference type="EMBL" id="LDAU01000090">
    <property type="protein sequence ID" value="KRX06935.1"/>
    <property type="molecule type" value="Genomic_DNA"/>
</dbReference>
<dbReference type="Proteomes" id="UP000054937">
    <property type="component" value="Unassembled WGS sequence"/>
</dbReference>
<evidence type="ECO:0000256" key="2">
    <source>
        <dbReference type="SAM" id="MobiDB-lite"/>
    </source>
</evidence>